<evidence type="ECO:0000256" key="7">
    <source>
        <dbReference type="ARBA" id="ARBA00022840"/>
    </source>
</evidence>
<feature type="short sequence motif" description="Beta-hairpin" evidence="12">
    <location>
        <begin position="99"/>
        <end position="122"/>
    </location>
</feature>
<dbReference type="PANTHER" id="PTHR24029:SF0">
    <property type="entry name" value="UVRABC SYSTEM PROTEIN B"/>
    <property type="match status" value="1"/>
</dbReference>
<protein>
    <recommendedName>
        <fullName evidence="11 12">UvrABC system protein B</fullName>
        <shortName evidence="12">Protein UvrB</shortName>
    </recommendedName>
    <alternativeName>
        <fullName evidence="12">Excinuclease ABC subunit B</fullName>
    </alternativeName>
</protein>
<dbReference type="Pfam" id="PF17757">
    <property type="entry name" value="UvrB_inter"/>
    <property type="match status" value="1"/>
</dbReference>
<dbReference type="GO" id="GO:0009380">
    <property type="term" value="C:excinuclease repair complex"/>
    <property type="evidence" value="ECO:0007669"/>
    <property type="project" value="InterPro"/>
</dbReference>
<gene>
    <name evidence="12 18" type="primary">uvrB</name>
    <name evidence="18" type="ORF">HMPREF0397_0378</name>
</gene>
<comment type="similarity">
    <text evidence="2 12 13">Belongs to the UvrB family.</text>
</comment>
<dbReference type="PROSITE" id="PS50151">
    <property type="entry name" value="UVR"/>
    <property type="match status" value="1"/>
</dbReference>
<dbReference type="InterPro" id="IPR014001">
    <property type="entry name" value="Helicase_ATP-bd"/>
</dbReference>
<evidence type="ECO:0000256" key="2">
    <source>
        <dbReference type="ARBA" id="ARBA00008533"/>
    </source>
</evidence>
<dbReference type="Pfam" id="PF04851">
    <property type="entry name" value="ResIII"/>
    <property type="match status" value="1"/>
</dbReference>
<keyword evidence="8 12" id="KW-0267">Excision nuclease</keyword>
<dbReference type="PANTHER" id="PTHR24029">
    <property type="entry name" value="UVRABC SYSTEM PROTEIN B"/>
    <property type="match status" value="1"/>
</dbReference>
<keyword evidence="5 12" id="KW-0227">DNA damage</keyword>
<keyword evidence="6 12" id="KW-0228">DNA excision</keyword>
<comment type="subunit">
    <text evidence="10 12 13">Forms a heterotetramer with UvrA during the search for lesions. Interacts with UvrC in an incision complex.</text>
</comment>
<dbReference type="InterPro" id="IPR001650">
    <property type="entry name" value="Helicase_C-like"/>
</dbReference>
<organism evidence="18 19">
    <name type="scientific">Fusobacterium nucleatum subsp. nucleatum (strain ATCC 23726 / VPI 4351)</name>
    <dbReference type="NCBI Taxonomy" id="525283"/>
    <lineage>
        <taxon>Bacteria</taxon>
        <taxon>Fusobacteriati</taxon>
        <taxon>Fusobacteriota</taxon>
        <taxon>Fusobacteriia</taxon>
        <taxon>Fusobacteriales</taxon>
        <taxon>Fusobacteriaceae</taxon>
        <taxon>Fusobacterium</taxon>
    </lineage>
</organism>
<dbReference type="InterPro" id="IPR027417">
    <property type="entry name" value="P-loop_NTPase"/>
</dbReference>
<feature type="coiled-coil region" evidence="14">
    <location>
        <begin position="619"/>
        <end position="653"/>
    </location>
</feature>
<evidence type="ECO:0000256" key="10">
    <source>
        <dbReference type="ARBA" id="ARBA00026033"/>
    </source>
</evidence>
<comment type="caution">
    <text evidence="18">The sequence shown here is derived from an EMBL/GenBank/DDBJ whole genome shotgun (WGS) entry which is preliminary data.</text>
</comment>
<dbReference type="Proteomes" id="UP000003643">
    <property type="component" value="Unassembled WGS sequence"/>
</dbReference>
<accession>D5RAZ3</accession>
<dbReference type="SUPFAM" id="SSF52540">
    <property type="entry name" value="P-loop containing nucleoside triphosphate hydrolases"/>
    <property type="match status" value="2"/>
</dbReference>
<keyword evidence="12 13" id="KW-0742">SOS response</keyword>
<dbReference type="GO" id="GO:0009432">
    <property type="term" value="P:SOS response"/>
    <property type="evidence" value="ECO:0007669"/>
    <property type="project" value="UniProtKB-UniRule"/>
</dbReference>
<dbReference type="HAMAP" id="MF_00204">
    <property type="entry name" value="UvrB"/>
    <property type="match status" value="1"/>
</dbReference>
<dbReference type="Gene3D" id="3.40.50.300">
    <property type="entry name" value="P-loop containing nucleotide triphosphate hydrolases"/>
    <property type="match status" value="3"/>
</dbReference>
<dbReference type="InterPro" id="IPR036876">
    <property type="entry name" value="UVR_dom_sf"/>
</dbReference>
<evidence type="ECO:0000256" key="11">
    <source>
        <dbReference type="ARBA" id="ARBA00029504"/>
    </source>
</evidence>
<dbReference type="PROSITE" id="PS51194">
    <property type="entry name" value="HELICASE_CTER"/>
    <property type="match status" value="1"/>
</dbReference>
<dbReference type="GO" id="GO:0009381">
    <property type="term" value="F:excinuclease ABC activity"/>
    <property type="evidence" value="ECO:0007669"/>
    <property type="project" value="UniProtKB-UniRule"/>
</dbReference>
<dbReference type="InterPro" id="IPR004807">
    <property type="entry name" value="UvrB"/>
</dbReference>
<dbReference type="Pfam" id="PF00271">
    <property type="entry name" value="Helicase_C"/>
    <property type="match status" value="1"/>
</dbReference>
<dbReference type="CDD" id="cd18790">
    <property type="entry name" value="SF2_C_UvrB"/>
    <property type="match status" value="1"/>
</dbReference>
<evidence type="ECO:0000256" key="14">
    <source>
        <dbReference type="SAM" id="Coils"/>
    </source>
</evidence>
<evidence type="ECO:0000256" key="3">
    <source>
        <dbReference type="ARBA" id="ARBA00022490"/>
    </source>
</evidence>
<keyword evidence="4 12" id="KW-0547">Nucleotide-binding</keyword>
<evidence type="ECO:0000256" key="5">
    <source>
        <dbReference type="ARBA" id="ARBA00022763"/>
    </source>
</evidence>
<sequence>MKRGKTMENNLFKIHSDYKPTGDQPTAIDSIVKNIENGVKDQVLLGVTGSGKTFTIANVIERVQRPSLIIAPNKTLAAQLYSEYKKFFPENAVEYFVSYYDYYQPEAYIKTTDTYIEKDSSVNDEIDKLRNAATAALIHRRDVIIVASVSSIYGLGSPDTYRRMTIPIDKQTGISRKELMKRLIALRYDRNDVAFERGQFRIKGDVIDIYPSYMSNGYRLEYWGDDLEEISEINTLTGQKVKKNLERIVIYPATQYLTADDDKDRIIQEIKDDLKVEVKKFEDDKKLLEAQRLRQRTEYDLEMITEIGYCKGIENYSRYLSGKKPGETPDTLFEYFPKDFLLFIDESHITVPQVRGMYNGDRARKESLVENGFRLKAALDNRPLRFEEFREKSNQTVFISATPGDFEVEVSDNHIAEQLIRPTGIVDPEIEIRPTKNQVDDLLDEIRKRVAKKERVLVTTLTKKIAEELTEYYIELGVKVKYMHSDIDTLERIEIIRALRKGEIDVIIGINLLREGLDIPEVSLVAIMEADKEGFLRSRRSLVQTIGRAARNVEGRVILYADIMTDSMKEAITETERRRKIQKEYNAYHHIDPKSIVKEIAEDLINLDYGIEEKKFENNKKVFRNKADIEKEITKLEKKIKKLVEELDFEQAIVLRDEMLKLKELLLEF</sequence>
<feature type="domain" description="Helicase ATP-binding" evidence="16">
    <location>
        <begin position="33"/>
        <end position="186"/>
    </location>
</feature>
<dbReference type="GO" id="GO:0016887">
    <property type="term" value="F:ATP hydrolysis activity"/>
    <property type="evidence" value="ECO:0007669"/>
    <property type="project" value="InterPro"/>
</dbReference>
<dbReference type="InterPro" id="IPR006935">
    <property type="entry name" value="Helicase/UvrB_N"/>
</dbReference>
<dbReference type="EMBL" id="ADVK01000013">
    <property type="protein sequence ID" value="EFG96006.1"/>
    <property type="molecule type" value="Genomic_DNA"/>
</dbReference>
<comment type="subcellular location">
    <subcellularLocation>
        <location evidence="1 12 13">Cytoplasm</location>
    </subcellularLocation>
</comment>
<dbReference type="GO" id="GO:0005524">
    <property type="term" value="F:ATP binding"/>
    <property type="evidence" value="ECO:0007669"/>
    <property type="project" value="UniProtKB-UniRule"/>
</dbReference>
<dbReference type="GO" id="GO:0005737">
    <property type="term" value="C:cytoplasm"/>
    <property type="evidence" value="ECO:0007669"/>
    <property type="project" value="UniProtKB-SubCell"/>
</dbReference>
<dbReference type="CDD" id="cd17916">
    <property type="entry name" value="DEXHc_UvrB"/>
    <property type="match status" value="1"/>
</dbReference>
<evidence type="ECO:0000256" key="1">
    <source>
        <dbReference type="ARBA" id="ARBA00004496"/>
    </source>
</evidence>
<keyword evidence="3 12" id="KW-0963">Cytoplasm</keyword>
<dbReference type="AlphaFoldDB" id="D5RAZ3"/>
<keyword evidence="14" id="KW-0175">Coiled coil</keyword>
<name>D5RAZ3_FUSN2</name>
<dbReference type="NCBIfam" id="NF003673">
    <property type="entry name" value="PRK05298.1"/>
    <property type="match status" value="1"/>
</dbReference>
<dbReference type="NCBIfam" id="TIGR00631">
    <property type="entry name" value="uvrb"/>
    <property type="match status" value="1"/>
</dbReference>
<reference evidence="18 19" key="1">
    <citation type="submission" date="2010-04" db="EMBL/GenBank/DDBJ databases">
        <authorList>
            <person name="Qin X."/>
            <person name="Bachman B."/>
            <person name="Battles P."/>
            <person name="Bell A."/>
            <person name="Bess C."/>
            <person name="Bickham C."/>
            <person name="Chaboub L."/>
            <person name="Chen D."/>
            <person name="Coyle M."/>
            <person name="Deiros D.R."/>
            <person name="Dinh H."/>
            <person name="Forbes L."/>
            <person name="Fowler G."/>
            <person name="Francisco L."/>
            <person name="Fu Q."/>
            <person name="Gubbala S."/>
            <person name="Hale W."/>
            <person name="Han Y."/>
            <person name="Hemphill L."/>
            <person name="Highlander S.K."/>
            <person name="Hirani K."/>
            <person name="Hogues M."/>
            <person name="Jackson L."/>
            <person name="Jakkamsetti A."/>
            <person name="Javaid M."/>
            <person name="Jiang H."/>
            <person name="Korchina V."/>
            <person name="Kovar C."/>
            <person name="Lara F."/>
            <person name="Lee S."/>
            <person name="Mata R."/>
            <person name="Mathew T."/>
            <person name="Moen C."/>
            <person name="Morales K."/>
            <person name="Munidasa M."/>
            <person name="Nazareth L."/>
            <person name="Ngo R."/>
            <person name="Nguyen L."/>
            <person name="Okwuonu G."/>
            <person name="Ongeri F."/>
            <person name="Patil S."/>
            <person name="Petrosino J."/>
            <person name="Pham C."/>
            <person name="Pham P."/>
            <person name="Pu L.-L."/>
            <person name="Puazo M."/>
            <person name="Raj R."/>
            <person name="Reid J."/>
            <person name="Rouhana J."/>
            <person name="Saada N."/>
            <person name="Shang Y."/>
            <person name="Simmons D."/>
            <person name="Thornton R."/>
            <person name="Warren J."/>
            <person name="Weissenberger G."/>
            <person name="Zhang J."/>
            <person name="Zhang L."/>
            <person name="Zhou C."/>
            <person name="Zhu D."/>
            <person name="Muzny D."/>
            <person name="Worley K."/>
            <person name="Gibbs R."/>
        </authorList>
    </citation>
    <scope>NUCLEOTIDE SEQUENCE [LARGE SCALE GENOMIC DNA]</scope>
    <source>
        <strain evidence="19">ATCC 23726 / VPI 4351</strain>
    </source>
</reference>
<dbReference type="SMART" id="SM00487">
    <property type="entry name" value="DEXDc"/>
    <property type="match status" value="1"/>
</dbReference>
<evidence type="ECO:0000259" key="15">
    <source>
        <dbReference type="PROSITE" id="PS50151"/>
    </source>
</evidence>
<dbReference type="SMART" id="SM00490">
    <property type="entry name" value="HELICc"/>
    <property type="match status" value="1"/>
</dbReference>
<dbReference type="InterPro" id="IPR024759">
    <property type="entry name" value="UvrB_YAD/RRR_dom"/>
</dbReference>
<evidence type="ECO:0000256" key="13">
    <source>
        <dbReference type="RuleBase" id="RU003587"/>
    </source>
</evidence>
<evidence type="ECO:0000256" key="9">
    <source>
        <dbReference type="ARBA" id="ARBA00023204"/>
    </source>
</evidence>
<dbReference type="InterPro" id="IPR001943">
    <property type="entry name" value="UVR_dom"/>
</dbReference>
<feature type="coiled-coil region" evidence="14">
    <location>
        <begin position="271"/>
        <end position="298"/>
    </location>
</feature>
<dbReference type="Pfam" id="PF02151">
    <property type="entry name" value="UVR"/>
    <property type="match status" value="1"/>
</dbReference>
<evidence type="ECO:0000259" key="17">
    <source>
        <dbReference type="PROSITE" id="PS51194"/>
    </source>
</evidence>
<feature type="domain" description="UVR" evidence="15">
    <location>
        <begin position="630"/>
        <end position="665"/>
    </location>
</feature>
<dbReference type="Gene3D" id="4.10.860.10">
    <property type="entry name" value="UVR domain"/>
    <property type="match status" value="1"/>
</dbReference>
<evidence type="ECO:0000259" key="16">
    <source>
        <dbReference type="PROSITE" id="PS51192"/>
    </source>
</evidence>
<evidence type="ECO:0000256" key="12">
    <source>
        <dbReference type="HAMAP-Rule" id="MF_00204"/>
    </source>
</evidence>
<comment type="function">
    <text evidence="12">The UvrABC repair system catalyzes the recognition and processing of DNA lesions. A damage recognition complex composed of 2 UvrA and 2 UvrB subunits scans DNA for abnormalities. Upon binding of the UvrA(2)B(2) complex to a putative damaged site, the DNA wraps around one UvrB monomer. DNA wrap is dependent on ATP binding by UvrB and probably causes local melting of the DNA helix, facilitating insertion of UvrB beta-hairpin between the DNA strands. Then UvrB probes one DNA strand for the presence of a lesion. If a lesion is found the UvrA subunits dissociate and the UvrB-DNA preincision complex is formed. This complex is subsequently bound by UvrC and the second UvrB is released. If no lesion is found, the DNA wraps around the other UvrB subunit that will check the other stand for damage.</text>
</comment>
<comment type="domain">
    <text evidence="12">The beta-hairpin motif is involved in DNA binding.</text>
</comment>
<evidence type="ECO:0000313" key="18">
    <source>
        <dbReference type="EMBL" id="EFG96006.1"/>
    </source>
</evidence>
<evidence type="ECO:0000256" key="6">
    <source>
        <dbReference type="ARBA" id="ARBA00022769"/>
    </source>
</evidence>
<feature type="domain" description="Helicase C-terminal" evidence="17">
    <location>
        <begin position="438"/>
        <end position="604"/>
    </location>
</feature>
<dbReference type="Pfam" id="PF12344">
    <property type="entry name" value="UvrB"/>
    <property type="match status" value="1"/>
</dbReference>
<keyword evidence="18" id="KW-0378">Hydrolase</keyword>
<dbReference type="GO" id="GO:0003677">
    <property type="term" value="F:DNA binding"/>
    <property type="evidence" value="ECO:0007669"/>
    <property type="project" value="UniProtKB-UniRule"/>
</dbReference>
<keyword evidence="9 12" id="KW-0234">DNA repair</keyword>
<dbReference type="PROSITE" id="PS51192">
    <property type="entry name" value="HELICASE_ATP_BIND_1"/>
    <property type="match status" value="1"/>
</dbReference>
<evidence type="ECO:0000256" key="8">
    <source>
        <dbReference type="ARBA" id="ARBA00022881"/>
    </source>
</evidence>
<evidence type="ECO:0000256" key="4">
    <source>
        <dbReference type="ARBA" id="ARBA00022741"/>
    </source>
</evidence>
<keyword evidence="7 12" id="KW-0067">ATP-binding</keyword>
<feature type="binding site" evidence="12">
    <location>
        <begin position="46"/>
        <end position="53"/>
    </location>
    <ligand>
        <name>ATP</name>
        <dbReference type="ChEBI" id="CHEBI:30616"/>
    </ligand>
</feature>
<proteinExistence type="inferred from homology"/>
<dbReference type="InterPro" id="IPR041471">
    <property type="entry name" value="UvrB_inter"/>
</dbReference>
<dbReference type="SUPFAM" id="SSF46600">
    <property type="entry name" value="C-terminal UvrC-binding domain of UvrB"/>
    <property type="match status" value="1"/>
</dbReference>
<evidence type="ECO:0000313" key="19">
    <source>
        <dbReference type="Proteomes" id="UP000003643"/>
    </source>
</evidence>
<dbReference type="GO" id="GO:0006289">
    <property type="term" value="P:nucleotide-excision repair"/>
    <property type="evidence" value="ECO:0007669"/>
    <property type="project" value="UniProtKB-UniRule"/>
</dbReference>